<proteinExistence type="predicted"/>
<organism evidence="4 5">
    <name type="scientific">Hymenobacter segetis</name>
    <dbReference type="NCBI Taxonomy" id="2025509"/>
    <lineage>
        <taxon>Bacteria</taxon>
        <taxon>Pseudomonadati</taxon>
        <taxon>Bacteroidota</taxon>
        <taxon>Cytophagia</taxon>
        <taxon>Cytophagales</taxon>
        <taxon>Hymenobacteraceae</taxon>
        <taxon>Hymenobacter</taxon>
    </lineage>
</organism>
<sequence>MHLLRRLSFLLACCLPLLVSAQPAAPQSSKELKEPKEPRGTQREAPEPGESDQNPHVSRPNYRRAGVNWQKNIPPDSSRIRYRVFLIGDVGNPIPKAKGGEPSLNYLRQRILQAGKNSTTIFLGDNVYNFGMPPEGSYDRKFAEERLTAQLDIFRGYAGEKYMTPGNHDWIQGAAGGLEQVNREQAFVEQYMRKDSTQFAYTGDFFLPRDGCPGPFEVRVQDDLVLIALNSQWFLTPATNRPFGLNGACGADNNDDVFAALEEIIARNKDKHIMVFAHHPLFSDGIHGGYFTLADHIFPLSIVLKYAFVPLPIIGSIYPFARKYGGISQDIPHPLYQAYRKGLLDIFAKYPNVVYAAGHEHNLQYYTEGSTHFITSGSGCKTQHVKPGDGGGALFSDKEKGFAVVNYYDDGQVWTEYFIPEGNGQSARRVFRTPMYAKTTGAIATAPAQPISETALITTNGLPGGKKLLQTEEAIKQKKKDKEKKKEKEAAAIAKAPIPTKRPDFRDSSVTVAINANYDKHGAFHNWLLGEHYRKEWATPVKLRTLDLANDKGGLMPYKTGGGKQTASLKVRNEEGHNFTLRGIDKDPAAVLPEQLRTGLAKAVLQDQISAQHPFASFVLPPLGTAAGILHTNPVPVYIPQDPLLGQYYAQFANLPAALEEDSKDNQDNVESLGFAKNLVGTEKMLSRLLDDNDNQVNQKAFARSRLFDMWIGDWDRHEDQWRWSEIKDKEGDRTFTAVPEDRDIAFFKGDGVLPYLISRKFAIRNFQNFGYDYADYKGLNQTGMSNDRVFMSAVTREDWIKEAEYMKTHLTDEVIEKAFLEKWPKQIYDLHGKEIIAKLKSRRDLLPDLAGKYADVLAEIVEVRGSKKNEKFTVERLSNRKTHVVMQKINKDGKLTKILYDRTFDDDVTDEVRLYGIAGKDVYDVKGDVNRGVKLRIIAGTGHDSITTRDHVGGLLHKTQIYDADTGNVIVASSEARKRLEPGYEVSRYDYPHRFDLKDYRLDYLGPALYFGYNIDDGILLGGGVTYRHYGFRREPYSWEQTITANFAPARDAYNIRYSGHFTRIFKKTDLHIAAQFYGPQLLYNFFGIGNNTANLATEDETRGVVTNRTVNSAYRVRFDRFTIAPTFERKMFSFLKFGIGPQYDQFRIEKEPIGSIIKDSLTNKAGVTTYENRRFGVRSSDFQTNQYLGGLVYLNLDASSSAKNPRIGLRWNNEYQYNWQLNSESLSFGRFTSEVRAYLTPNFPFHLTYAGRIGYQHNYGDYRFYQANTLGGTTNLRGYRRTRFAGRTAIYANFEPRLELFSFNAYLFPGKFGVMGLADIGRVYSDNDTGTYTGLNAFHSGFGGGIYVDILKAAIINATYSVGEEKLVFVGFDFLF</sequence>
<dbReference type="InterPro" id="IPR051918">
    <property type="entry name" value="STPP_CPPED1"/>
</dbReference>
<comment type="caution">
    <text evidence="4">The sequence shown here is derived from an EMBL/GenBank/DDBJ whole genome shotgun (WGS) entry which is preliminary data.</text>
</comment>
<dbReference type="InterPro" id="IPR004843">
    <property type="entry name" value="Calcineurin-like_PHP"/>
</dbReference>
<feature type="region of interest" description="Disordered" evidence="1">
    <location>
        <begin position="24"/>
        <end position="70"/>
    </location>
</feature>
<name>A0ABU9LYB7_9BACT</name>
<dbReference type="Pfam" id="PF00149">
    <property type="entry name" value="Metallophos"/>
    <property type="match status" value="1"/>
</dbReference>
<accession>A0ABU9LYB7</accession>
<feature type="chain" id="PRO_5045452876" evidence="2">
    <location>
        <begin position="22"/>
        <end position="1378"/>
    </location>
</feature>
<keyword evidence="2" id="KW-0732">Signal</keyword>
<evidence type="ECO:0000313" key="4">
    <source>
        <dbReference type="EMBL" id="MEL5995061.1"/>
    </source>
</evidence>
<dbReference type="PANTHER" id="PTHR43143:SF1">
    <property type="entry name" value="SERINE_THREONINE-PROTEIN PHOSPHATASE CPPED1"/>
    <property type="match status" value="1"/>
</dbReference>
<gene>
    <name evidence="4" type="ORF">AAFH49_12660</name>
</gene>
<evidence type="ECO:0000313" key="5">
    <source>
        <dbReference type="Proteomes" id="UP001479606"/>
    </source>
</evidence>
<feature type="compositionally biased region" description="Basic and acidic residues" evidence="1">
    <location>
        <begin position="30"/>
        <end position="46"/>
    </location>
</feature>
<dbReference type="InterPro" id="IPR029052">
    <property type="entry name" value="Metallo-depent_PP-like"/>
</dbReference>
<protein>
    <submittedName>
        <fullName evidence="4">Metallophosphoesterase</fullName>
    </submittedName>
</protein>
<feature type="signal peptide" evidence="2">
    <location>
        <begin position="1"/>
        <end position="21"/>
    </location>
</feature>
<dbReference type="Proteomes" id="UP001479606">
    <property type="component" value="Unassembled WGS sequence"/>
</dbReference>
<reference evidence="4 5" key="1">
    <citation type="journal article" date="2018" name="Arch. Microbiol.">
        <title>Hymenobacter segetis sp. nov., isolated from soil.</title>
        <authorList>
            <person name="Ten L.N."/>
            <person name="Lim S.J."/>
            <person name="Kim B.O."/>
            <person name="Kang I.K."/>
            <person name="Jung H.Y."/>
        </authorList>
    </citation>
    <scope>NUCLEOTIDE SEQUENCE [LARGE SCALE GENOMIC DNA]</scope>
    <source>
        <strain evidence="4 5">S7-3-11</strain>
    </source>
</reference>
<dbReference type="SUPFAM" id="SSF56300">
    <property type="entry name" value="Metallo-dependent phosphatases"/>
    <property type="match status" value="1"/>
</dbReference>
<dbReference type="RefSeq" id="WP_342298582.1">
    <property type="nucleotide sequence ID" value="NZ_JBCEVZ010000028.1"/>
</dbReference>
<evidence type="ECO:0000256" key="1">
    <source>
        <dbReference type="SAM" id="MobiDB-lite"/>
    </source>
</evidence>
<dbReference type="Gene3D" id="3.60.21.10">
    <property type="match status" value="2"/>
</dbReference>
<keyword evidence="5" id="KW-1185">Reference proteome</keyword>
<dbReference type="PANTHER" id="PTHR43143">
    <property type="entry name" value="METALLOPHOSPHOESTERASE, CALCINEURIN SUPERFAMILY"/>
    <property type="match status" value="1"/>
</dbReference>
<evidence type="ECO:0000259" key="3">
    <source>
        <dbReference type="Pfam" id="PF00149"/>
    </source>
</evidence>
<feature type="domain" description="Calcineurin-like phosphoesterase" evidence="3">
    <location>
        <begin position="83"/>
        <end position="294"/>
    </location>
</feature>
<evidence type="ECO:0000256" key="2">
    <source>
        <dbReference type="SAM" id="SignalP"/>
    </source>
</evidence>
<dbReference type="EMBL" id="JBCEVZ010000028">
    <property type="protein sequence ID" value="MEL5995061.1"/>
    <property type="molecule type" value="Genomic_DNA"/>
</dbReference>